<evidence type="ECO:0000313" key="18">
    <source>
        <dbReference type="Proteomes" id="UP000198625"/>
    </source>
</evidence>
<keyword evidence="18" id="KW-1185">Reference proteome</keyword>
<keyword evidence="8 15" id="KW-0547">Nucleotide-binding</keyword>
<protein>
    <recommendedName>
        <fullName evidence="5 15">Corrinoid adenosyltransferase</fullName>
        <ecNumber evidence="4 15">2.5.1.17</ecNumber>
    </recommendedName>
    <alternativeName>
        <fullName evidence="10 15">Cob(II)alamin adenosyltransferase</fullName>
    </alternativeName>
    <alternativeName>
        <fullName evidence="12 15">Cob(II)yrinic acid a,c-diamide adenosyltransferase</fullName>
    </alternativeName>
    <alternativeName>
        <fullName evidence="11 15">Cobinamide/cobalamin adenosyltransferase</fullName>
    </alternativeName>
</protein>
<reference evidence="17 18" key="1">
    <citation type="submission" date="2016-10" db="EMBL/GenBank/DDBJ databases">
        <authorList>
            <person name="de Groot N.N."/>
        </authorList>
    </citation>
    <scope>NUCLEOTIDE SEQUENCE [LARGE SCALE GENOMIC DNA]</scope>
    <source>
        <strain evidence="17 18">DSM 21650</strain>
    </source>
</reference>
<evidence type="ECO:0000256" key="12">
    <source>
        <dbReference type="ARBA" id="ARBA00033354"/>
    </source>
</evidence>
<evidence type="ECO:0000256" key="10">
    <source>
        <dbReference type="ARBA" id="ARBA00031529"/>
    </source>
</evidence>
<evidence type="ECO:0000256" key="13">
    <source>
        <dbReference type="ARBA" id="ARBA00048555"/>
    </source>
</evidence>
<evidence type="ECO:0000256" key="11">
    <source>
        <dbReference type="ARBA" id="ARBA00033334"/>
    </source>
</evidence>
<dbReference type="InterPro" id="IPR036451">
    <property type="entry name" value="CblAdoTrfase-like_sf"/>
</dbReference>
<keyword evidence="6 15" id="KW-0169">Cobalamin biosynthesis</keyword>
<comment type="catalytic activity">
    <reaction evidence="14 15">
        <text>2 cob(II)alamin + reduced [electron-transfer flavoprotein] + 2 ATP = 2 adenosylcob(III)alamin + 2 triphosphate + oxidized [electron-transfer flavoprotein] + 3 H(+)</text>
        <dbReference type="Rhea" id="RHEA:28671"/>
        <dbReference type="Rhea" id="RHEA-COMP:10685"/>
        <dbReference type="Rhea" id="RHEA-COMP:10686"/>
        <dbReference type="ChEBI" id="CHEBI:15378"/>
        <dbReference type="ChEBI" id="CHEBI:16304"/>
        <dbReference type="ChEBI" id="CHEBI:18036"/>
        <dbReference type="ChEBI" id="CHEBI:18408"/>
        <dbReference type="ChEBI" id="CHEBI:30616"/>
        <dbReference type="ChEBI" id="CHEBI:57692"/>
        <dbReference type="ChEBI" id="CHEBI:58307"/>
        <dbReference type="EC" id="2.5.1.17"/>
    </reaction>
</comment>
<evidence type="ECO:0000256" key="8">
    <source>
        <dbReference type="ARBA" id="ARBA00022741"/>
    </source>
</evidence>
<dbReference type="UniPathway" id="UPA00148">
    <property type="reaction ID" value="UER00233"/>
</dbReference>
<evidence type="ECO:0000256" key="4">
    <source>
        <dbReference type="ARBA" id="ARBA00012454"/>
    </source>
</evidence>
<dbReference type="STRING" id="415015.SAMN05660462_00357"/>
<comment type="catalytic activity">
    <reaction evidence="13 15">
        <text>2 cob(II)yrinate a,c diamide + reduced [electron-transfer flavoprotein] + 2 ATP = 2 adenosylcob(III)yrinate a,c-diamide + 2 triphosphate + oxidized [electron-transfer flavoprotein] + 3 H(+)</text>
        <dbReference type="Rhea" id="RHEA:11528"/>
        <dbReference type="Rhea" id="RHEA-COMP:10685"/>
        <dbReference type="Rhea" id="RHEA-COMP:10686"/>
        <dbReference type="ChEBI" id="CHEBI:15378"/>
        <dbReference type="ChEBI" id="CHEBI:18036"/>
        <dbReference type="ChEBI" id="CHEBI:30616"/>
        <dbReference type="ChEBI" id="CHEBI:57692"/>
        <dbReference type="ChEBI" id="CHEBI:58307"/>
        <dbReference type="ChEBI" id="CHEBI:58503"/>
        <dbReference type="ChEBI" id="CHEBI:58537"/>
        <dbReference type="EC" id="2.5.1.17"/>
    </reaction>
</comment>
<dbReference type="PANTHER" id="PTHR12213:SF0">
    <property type="entry name" value="CORRINOID ADENOSYLTRANSFERASE MMAB"/>
    <property type="match status" value="1"/>
</dbReference>
<dbReference type="InterPro" id="IPR029499">
    <property type="entry name" value="PduO-typ"/>
</dbReference>
<evidence type="ECO:0000256" key="15">
    <source>
        <dbReference type="RuleBase" id="RU366026"/>
    </source>
</evidence>
<accession>A0A1H3KX37</accession>
<comment type="similarity">
    <text evidence="2 15">Belongs to the Cob(I)alamin adenosyltransferase family.</text>
</comment>
<evidence type="ECO:0000259" key="16">
    <source>
        <dbReference type="Pfam" id="PF01923"/>
    </source>
</evidence>
<dbReference type="NCBIfam" id="TIGR00636">
    <property type="entry name" value="PduO_Nterm"/>
    <property type="match status" value="1"/>
</dbReference>
<dbReference type="Pfam" id="PF01923">
    <property type="entry name" value="Cob_adeno_trans"/>
    <property type="match status" value="1"/>
</dbReference>
<gene>
    <name evidence="17" type="ORF">SAMN05660462_00357</name>
</gene>
<dbReference type="EC" id="2.5.1.17" evidence="4 15"/>
<feature type="domain" description="Cobalamin adenosyltransferase-like" evidence="16">
    <location>
        <begin position="3"/>
        <end position="164"/>
    </location>
</feature>
<comment type="subunit">
    <text evidence="3">Homotrimer.</text>
</comment>
<dbReference type="OrthoDB" id="9778896at2"/>
<evidence type="ECO:0000256" key="5">
    <source>
        <dbReference type="ARBA" id="ARBA00020963"/>
    </source>
</evidence>
<dbReference type="InterPro" id="IPR016030">
    <property type="entry name" value="CblAdoTrfase-like"/>
</dbReference>
<organism evidence="17 18">
    <name type="scientific">Proteiniborus ethanoligenes</name>
    <dbReference type="NCBI Taxonomy" id="415015"/>
    <lineage>
        <taxon>Bacteria</taxon>
        <taxon>Bacillati</taxon>
        <taxon>Bacillota</taxon>
        <taxon>Clostridia</taxon>
        <taxon>Eubacteriales</taxon>
        <taxon>Proteiniborus</taxon>
    </lineage>
</organism>
<evidence type="ECO:0000256" key="1">
    <source>
        <dbReference type="ARBA" id="ARBA00005121"/>
    </source>
</evidence>
<comment type="pathway">
    <text evidence="1 15">Cofactor biosynthesis; adenosylcobalamin biosynthesis; adenosylcobalamin from cob(II)yrinate a,c-diamide: step 2/7.</text>
</comment>
<dbReference type="RefSeq" id="WP_091726342.1">
    <property type="nucleotide sequence ID" value="NZ_FNQE01000002.1"/>
</dbReference>
<dbReference type="GO" id="GO:0009236">
    <property type="term" value="P:cobalamin biosynthetic process"/>
    <property type="evidence" value="ECO:0007669"/>
    <property type="project" value="UniProtKB-UniRule"/>
</dbReference>
<dbReference type="FunFam" id="1.20.1200.10:FF:000001">
    <property type="entry name" value="Cob(I)yrinic acid a,c-diamide adenosyltransferase"/>
    <property type="match status" value="1"/>
</dbReference>
<keyword evidence="7 15" id="KW-0808">Transferase</keyword>
<dbReference type="AlphaFoldDB" id="A0A1H3KX37"/>
<dbReference type="Proteomes" id="UP000198625">
    <property type="component" value="Unassembled WGS sequence"/>
</dbReference>
<evidence type="ECO:0000256" key="6">
    <source>
        <dbReference type="ARBA" id="ARBA00022573"/>
    </source>
</evidence>
<sequence>MGVYTKTGDKGQTSLFDNKRVDKDDFRVESYGTIDELNTFLGLSKNYINDKGIFSLIHGIQRKLFDVGAELATEESSKRPMVIKEEDVIFLEKKIDEYTEKIEKPNYFIIPGEGKVSAHLHVARTVCRRAERRIITLSKATDINPYLIKYINRLSDLIYILSRCTENRFEKVEFNKE</sequence>
<evidence type="ECO:0000256" key="3">
    <source>
        <dbReference type="ARBA" id="ARBA00011233"/>
    </source>
</evidence>
<keyword evidence="9 15" id="KW-0067">ATP-binding</keyword>
<dbReference type="GO" id="GO:0008817">
    <property type="term" value="F:corrinoid adenosyltransferase activity"/>
    <property type="evidence" value="ECO:0007669"/>
    <property type="project" value="UniProtKB-UniRule"/>
</dbReference>
<evidence type="ECO:0000256" key="7">
    <source>
        <dbReference type="ARBA" id="ARBA00022679"/>
    </source>
</evidence>
<evidence type="ECO:0000256" key="14">
    <source>
        <dbReference type="ARBA" id="ARBA00048692"/>
    </source>
</evidence>
<dbReference type="EMBL" id="FNQE01000002">
    <property type="protein sequence ID" value="SDY56733.1"/>
    <property type="molecule type" value="Genomic_DNA"/>
</dbReference>
<dbReference type="Gene3D" id="1.20.1200.10">
    <property type="entry name" value="Cobalamin adenosyltransferase-like"/>
    <property type="match status" value="1"/>
</dbReference>
<dbReference type="GO" id="GO:0005524">
    <property type="term" value="F:ATP binding"/>
    <property type="evidence" value="ECO:0007669"/>
    <property type="project" value="UniProtKB-UniRule"/>
</dbReference>
<dbReference type="SUPFAM" id="SSF89028">
    <property type="entry name" value="Cobalamin adenosyltransferase-like"/>
    <property type="match status" value="1"/>
</dbReference>
<proteinExistence type="inferred from homology"/>
<evidence type="ECO:0000256" key="9">
    <source>
        <dbReference type="ARBA" id="ARBA00022840"/>
    </source>
</evidence>
<evidence type="ECO:0000256" key="2">
    <source>
        <dbReference type="ARBA" id="ARBA00007487"/>
    </source>
</evidence>
<name>A0A1H3KX37_9FIRM</name>
<evidence type="ECO:0000313" key="17">
    <source>
        <dbReference type="EMBL" id="SDY56733.1"/>
    </source>
</evidence>
<dbReference type="PANTHER" id="PTHR12213">
    <property type="entry name" value="CORRINOID ADENOSYLTRANSFERASE"/>
    <property type="match status" value="1"/>
</dbReference>